<name>A0A395MKR1_9HYPO</name>
<evidence type="ECO:0000313" key="8">
    <source>
        <dbReference type="Proteomes" id="UP000265631"/>
    </source>
</evidence>
<keyword evidence="4" id="KW-1015">Disulfide bond</keyword>
<evidence type="ECO:0000256" key="2">
    <source>
        <dbReference type="ARBA" id="ARBA00022525"/>
    </source>
</evidence>
<keyword evidence="8" id="KW-1185">Reference proteome</keyword>
<dbReference type="EMBL" id="PXXK01000222">
    <property type="protein sequence ID" value="RFN47953.1"/>
    <property type="molecule type" value="Genomic_DNA"/>
</dbReference>
<keyword evidence="2" id="KW-0964">Secreted</keyword>
<organism evidence="7 8">
    <name type="scientific">Fusarium flagelliforme</name>
    <dbReference type="NCBI Taxonomy" id="2675880"/>
    <lineage>
        <taxon>Eukaryota</taxon>
        <taxon>Fungi</taxon>
        <taxon>Dikarya</taxon>
        <taxon>Ascomycota</taxon>
        <taxon>Pezizomycotina</taxon>
        <taxon>Sordariomycetes</taxon>
        <taxon>Hypocreomycetidae</taxon>
        <taxon>Hypocreales</taxon>
        <taxon>Nectriaceae</taxon>
        <taxon>Fusarium</taxon>
        <taxon>Fusarium incarnatum-equiseti species complex</taxon>
    </lineage>
</organism>
<feature type="domain" description="AA1-like" evidence="6">
    <location>
        <begin position="17"/>
        <end position="135"/>
    </location>
</feature>
<evidence type="ECO:0000256" key="5">
    <source>
        <dbReference type="PROSITE-ProRule" id="PRU01243"/>
    </source>
</evidence>
<evidence type="ECO:0000313" key="7">
    <source>
        <dbReference type="EMBL" id="RFN47953.1"/>
    </source>
</evidence>
<reference evidence="7 8" key="1">
    <citation type="journal article" date="2018" name="PLoS Pathog.">
        <title>Evolution of structural diversity of trichothecenes, a family of toxins produced by plant pathogenic and entomopathogenic fungi.</title>
        <authorList>
            <person name="Proctor R.H."/>
            <person name="McCormick S.P."/>
            <person name="Kim H.S."/>
            <person name="Cardoza R.E."/>
            <person name="Stanley A.M."/>
            <person name="Lindo L."/>
            <person name="Kelly A."/>
            <person name="Brown D.W."/>
            <person name="Lee T."/>
            <person name="Vaughan M.M."/>
            <person name="Alexander N.J."/>
            <person name="Busman M."/>
            <person name="Gutierrez S."/>
        </authorList>
    </citation>
    <scope>NUCLEOTIDE SEQUENCE [LARGE SCALE GENOMIC DNA]</scope>
    <source>
        <strain evidence="7 8">NRRL 13405</strain>
    </source>
</reference>
<comment type="caution">
    <text evidence="5">Lacks conserved residue(s) required for the propagation of feature annotation.</text>
</comment>
<protein>
    <submittedName>
        <fullName evidence="7">Major allergen alt</fullName>
    </submittedName>
</protein>
<sequence>MRFSSAATLGFAATALAAKETVTVSKLKIHSVGNPISTNLESISFTLNGANAKDLKCSAKNVAYPDPEEILPCGDSDYSFIIWEGKKEHHADLRGGRDIKTNCDNSQGSGPADEICTQGKPVTFKIEGPVGITPN</sequence>
<dbReference type="Pfam" id="PF16541">
    <property type="entry name" value="AltA1"/>
    <property type="match status" value="1"/>
</dbReference>
<dbReference type="Gene3D" id="2.40.350.20">
    <property type="match status" value="1"/>
</dbReference>
<evidence type="ECO:0000256" key="4">
    <source>
        <dbReference type="ARBA" id="ARBA00023157"/>
    </source>
</evidence>
<keyword evidence="3" id="KW-0732">Signal</keyword>
<evidence type="ECO:0000256" key="1">
    <source>
        <dbReference type="ARBA" id="ARBA00004613"/>
    </source>
</evidence>
<comment type="caution">
    <text evidence="7">The sequence shown here is derived from an EMBL/GenBank/DDBJ whole genome shotgun (WGS) entry which is preliminary data.</text>
</comment>
<accession>A0A395MKR1</accession>
<dbReference type="InterPro" id="IPR032382">
    <property type="entry name" value="AltA1"/>
</dbReference>
<dbReference type="PROSITE" id="PS51895">
    <property type="entry name" value="AA1"/>
    <property type="match status" value="1"/>
</dbReference>
<proteinExistence type="predicted"/>
<evidence type="ECO:0000259" key="6">
    <source>
        <dbReference type="PROSITE" id="PS51895"/>
    </source>
</evidence>
<dbReference type="Proteomes" id="UP000265631">
    <property type="component" value="Unassembled WGS sequence"/>
</dbReference>
<evidence type="ECO:0000256" key="3">
    <source>
        <dbReference type="ARBA" id="ARBA00022729"/>
    </source>
</evidence>
<gene>
    <name evidence="7" type="ORF">FIE12Z_7676</name>
</gene>
<dbReference type="GO" id="GO:0005576">
    <property type="term" value="C:extracellular region"/>
    <property type="evidence" value="ECO:0007669"/>
    <property type="project" value="UniProtKB-SubCell"/>
</dbReference>
<dbReference type="AlphaFoldDB" id="A0A395MKR1"/>
<comment type="subcellular location">
    <subcellularLocation>
        <location evidence="1">Secreted</location>
    </subcellularLocation>
</comment>